<dbReference type="GO" id="GO:0005548">
    <property type="term" value="F:phospholipid transporter activity"/>
    <property type="evidence" value="ECO:0007669"/>
    <property type="project" value="TreeGrafter"/>
</dbReference>
<feature type="transmembrane region" description="Helical" evidence="1">
    <location>
        <begin position="56"/>
        <end position="83"/>
    </location>
</feature>
<gene>
    <name evidence="2" type="ORF">Rhow_005169</name>
</gene>
<dbReference type="PANTHER" id="PTHR30188:SF13">
    <property type="entry name" value="CONSERVED HYPOTHETICAL INTEGRAL MEMBRANE PROTEIN YRBE3B"/>
    <property type="match status" value="1"/>
</dbReference>
<evidence type="ECO:0000313" key="3">
    <source>
        <dbReference type="Proteomes" id="UP000287519"/>
    </source>
</evidence>
<dbReference type="InterPro" id="IPR030802">
    <property type="entry name" value="Permease_MalE"/>
</dbReference>
<feature type="transmembrane region" description="Helical" evidence="1">
    <location>
        <begin position="166"/>
        <end position="188"/>
    </location>
</feature>
<keyword evidence="1" id="KW-0472">Membrane</keyword>
<organism evidence="2 3">
    <name type="scientific">Rhodococcus wratislaviensis</name>
    <name type="common">Tsukamurella wratislaviensis</name>
    <dbReference type="NCBI Taxonomy" id="44752"/>
    <lineage>
        <taxon>Bacteria</taxon>
        <taxon>Bacillati</taxon>
        <taxon>Actinomycetota</taxon>
        <taxon>Actinomycetes</taxon>
        <taxon>Mycobacteriales</taxon>
        <taxon>Nocardiaceae</taxon>
        <taxon>Rhodococcus</taxon>
    </lineage>
</organism>
<evidence type="ECO:0000313" key="2">
    <source>
        <dbReference type="EMBL" id="GCE41510.1"/>
    </source>
</evidence>
<keyword evidence="1" id="KW-0812">Transmembrane</keyword>
<feature type="transmembrane region" description="Helical" evidence="1">
    <location>
        <begin position="103"/>
        <end position="132"/>
    </location>
</feature>
<name>A0A402CD34_RHOWR</name>
<dbReference type="PANTHER" id="PTHR30188">
    <property type="entry name" value="ABC TRANSPORTER PERMEASE PROTEIN-RELATED"/>
    <property type="match status" value="1"/>
</dbReference>
<accession>A0A402CD34</accession>
<dbReference type="RefSeq" id="WP_124393586.1">
    <property type="nucleotide sequence ID" value="NZ_BHYM01000045.1"/>
</dbReference>
<dbReference type="EMBL" id="BHYM01000045">
    <property type="protein sequence ID" value="GCE41510.1"/>
    <property type="molecule type" value="Genomic_DNA"/>
</dbReference>
<keyword evidence="1" id="KW-1133">Transmembrane helix</keyword>
<sequence length="285" mass="29936">MSSRVPRGSGLRRAREISSAPLRFLDSTGEQAVFFWRTIRYTPHAVRTYSRETLRLVAEIGMGSGALAVIGGTVAIVGFMTFAGGTLAAIQGFNSLGNIGVEALTGFFAAFCNVRIMAPVVAGIALAATIGAGATAQLGAMRISEEIDALEVTGIRSMSYLVSTRTLAGIVAIVPLYSMAVIMSFLAAQVTTTTVYGQSAGVYNHYFFTFLRTTDLLWSFVEALMMATVVMLIHCYYGYNAAGGPAGVGEAVGKAVRTSLIAVVMVVLFASLAIYGTSGNFNLAG</sequence>
<dbReference type="AlphaFoldDB" id="A0A402CD34"/>
<dbReference type="Proteomes" id="UP000287519">
    <property type="component" value="Unassembled WGS sequence"/>
</dbReference>
<comment type="caution">
    <text evidence="2">The sequence shown here is derived from an EMBL/GenBank/DDBJ whole genome shotgun (WGS) entry which is preliminary data.</text>
</comment>
<keyword evidence="3" id="KW-1185">Reference proteome</keyword>
<feature type="transmembrane region" description="Helical" evidence="1">
    <location>
        <begin position="260"/>
        <end position="278"/>
    </location>
</feature>
<protein>
    <submittedName>
        <fullName evidence="2">Conserved hypothetical integral membrane protein YrbE1B</fullName>
    </submittedName>
</protein>
<dbReference type="GO" id="GO:0043190">
    <property type="term" value="C:ATP-binding cassette (ABC) transporter complex"/>
    <property type="evidence" value="ECO:0007669"/>
    <property type="project" value="InterPro"/>
</dbReference>
<reference evidence="2 3" key="1">
    <citation type="submission" date="2018-11" db="EMBL/GenBank/DDBJ databases">
        <title>Microbial catabolism of amino acid.</title>
        <authorList>
            <person name="Hibi M."/>
            <person name="Ogawa J."/>
        </authorList>
    </citation>
    <scope>NUCLEOTIDE SEQUENCE [LARGE SCALE GENOMIC DNA]</scope>
    <source>
        <strain evidence="2 3">C31-06</strain>
    </source>
</reference>
<dbReference type="Pfam" id="PF02405">
    <property type="entry name" value="MlaE"/>
    <property type="match status" value="1"/>
</dbReference>
<dbReference type="OrthoDB" id="3745645at2"/>
<feature type="transmembrane region" description="Helical" evidence="1">
    <location>
        <begin position="216"/>
        <end position="239"/>
    </location>
</feature>
<evidence type="ECO:0000256" key="1">
    <source>
        <dbReference type="SAM" id="Phobius"/>
    </source>
</evidence>
<proteinExistence type="predicted"/>